<feature type="compositionally biased region" description="Basic and acidic residues" evidence="6">
    <location>
        <begin position="514"/>
        <end position="525"/>
    </location>
</feature>
<feature type="compositionally biased region" description="Polar residues" evidence="6">
    <location>
        <begin position="777"/>
        <end position="786"/>
    </location>
</feature>
<comment type="similarity">
    <text evidence="1">Belongs to the peptidase C48 family.</text>
</comment>
<keyword evidence="3" id="KW-0645">Protease</keyword>
<evidence type="ECO:0000259" key="7">
    <source>
        <dbReference type="PROSITE" id="PS50600"/>
    </source>
</evidence>
<evidence type="ECO:0000256" key="5">
    <source>
        <dbReference type="ARBA" id="ARBA00022801"/>
    </source>
</evidence>
<dbReference type="GO" id="GO:0070139">
    <property type="term" value="F:SUMO-specific endopeptidase activity"/>
    <property type="evidence" value="ECO:0007669"/>
    <property type="project" value="TreeGrafter"/>
</dbReference>
<feature type="region of interest" description="Disordered" evidence="6">
    <location>
        <begin position="1005"/>
        <end position="1048"/>
    </location>
</feature>
<sequence>MTSQNDGKSAPVRMEVARFPPESRPPIIPDHKALWPSGPGKPIPVPSGHGAVLNPYTQIGNTTQRTNLTARQTLISRSIAPRKTVRNPGPNSISPSGPLSRNKGKGKAFELRRPQRSSPREVIDVDADHVSTDDLDVIELENKSSYFQDLAKTASSSRTSEKEQPVAGPSLIGDGENTRRLQAKYDTTEEPRRGSSSPIETFPEDDVEKNHVVKSSKPASKVLQAVARIEAKEQEGRESSMPIVNFKRKTRMQPKAGGSKSKPQQVGSDRLSELHGLRSSINNTHTKTWSARLPISMLLIGIQRLPEYDTIVFENNGTTVNFETSARSKPIGPIEITQRNFSEFVVSDPYELDTDAPVFLYLKSLEKASFASWVLNYSSVFQPGSGNRGQISVRFDTNNQGWGISTYKACIDKLARSVKRETIRRLGCRTLWNTLSKSAKYSTDNLHDSSDSMKGDSGEQTRAKRGSSEPNRTSESLDADIDIVESSSSKQRVEGFQKYRYTSDDVTRPSIRKRSSDTQEPKDGAAKVSVNEPPPKRQRTEEPKTLRRSSRQQEKAPNYDADEVILVYPPGAPGAINVTTGDLLRLQPEEFLNDTLIEFGLKSWLRELEATNPELASQVHIFNSFFYKKLNKRNIKESYDSVRKWTSKIDIFSKKYIIVPINEHLHWYLALIYEPEHTLQPPPPSLQPHTAVTRRQVRDTQAADNVVGPMAEPTPEPHSTIEEIPSQNNTAEDIQDGTTSETEVERLAFATSCSVTTVTENSSTTSLAPETKELVKTSETPNSELTPGSPMNVDADSEIAAADVVESSSRSIVSDSTMASGANTPIEIHDDSQSTTVPMDVEVAPSRFYGKSYMNNPRRKKIKDSIAEPIIIDERSPDTQPRTKVFIMDSLGNRHPQAMKQLSKWLELEAMDKKKIETVTPAVAKMAPVPVQPNYCDCGLYILHFAVTFMSDPQRYCQIIMTKERPSMTERQADWKDASVSTMRDELRHKILTFSDEWRQIRAAKEEEKKQQQEKAEEEDEDSDVAIVEHIKASGKKGKSNKTIRTKS</sequence>
<dbReference type="OrthoDB" id="442460at2759"/>
<protein>
    <submittedName>
        <fullName evidence="8">Cysteine proteinase</fullName>
    </submittedName>
</protein>
<keyword evidence="4" id="KW-0833">Ubl conjugation pathway</keyword>
<accession>A0A9P5XQQ1</accession>
<keyword evidence="5" id="KW-0378">Hydrolase</keyword>
<feature type="region of interest" description="Disordered" evidence="6">
    <location>
        <begin position="811"/>
        <end position="834"/>
    </location>
</feature>
<feature type="region of interest" description="Disordered" evidence="6">
    <location>
        <begin position="1"/>
        <end position="130"/>
    </location>
</feature>
<dbReference type="GO" id="GO:0005634">
    <property type="term" value="C:nucleus"/>
    <property type="evidence" value="ECO:0007669"/>
    <property type="project" value="TreeGrafter"/>
</dbReference>
<dbReference type="InterPro" id="IPR003653">
    <property type="entry name" value="Peptidase_C48_C"/>
</dbReference>
<dbReference type="PROSITE" id="PS50600">
    <property type="entry name" value="ULP_PROTEASE"/>
    <property type="match status" value="1"/>
</dbReference>
<evidence type="ECO:0000313" key="9">
    <source>
        <dbReference type="Proteomes" id="UP000807342"/>
    </source>
</evidence>
<feature type="compositionally biased region" description="Low complexity" evidence="6">
    <location>
        <begin position="87"/>
        <end position="100"/>
    </location>
</feature>
<dbReference type="Pfam" id="PF02902">
    <property type="entry name" value="Peptidase_C48"/>
    <property type="match status" value="2"/>
</dbReference>
<dbReference type="InterPro" id="IPR051947">
    <property type="entry name" value="Sentrin-specific_protease"/>
</dbReference>
<feature type="region of interest" description="Disordered" evidence="6">
    <location>
        <begin position="232"/>
        <end position="270"/>
    </location>
</feature>
<dbReference type="PANTHER" id="PTHR46896">
    <property type="entry name" value="SENTRIN-SPECIFIC PROTEASE"/>
    <property type="match status" value="1"/>
</dbReference>
<proteinExistence type="inferred from homology"/>
<feature type="region of interest" description="Disordered" evidence="6">
    <location>
        <begin position="442"/>
        <end position="561"/>
    </location>
</feature>
<feature type="region of interest" description="Disordered" evidence="6">
    <location>
        <begin position="761"/>
        <end position="793"/>
    </location>
</feature>
<dbReference type="EMBL" id="MU151052">
    <property type="protein sequence ID" value="KAF9454782.1"/>
    <property type="molecule type" value="Genomic_DNA"/>
</dbReference>
<feature type="region of interest" description="Disordered" evidence="6">
    <location>
        <begin position="150"/>
        <end position="219"/>
    </location>
</feature>
<feature type="compositionally biased region" description="Basic and acidic residues" evidence="6">
    <location>
        <begin position="1005"/>
        <end position="1015"/>
    </location>
</feature>
<dbReference type="SUPFAM" id="SSF54001">
    <property type="entry name" value="Cysteine proteinases"/>
    <property type="match status" value="1"/>
</dbReference>
<feature type="compositionally biased region" description="Basic and acidic residues" evidence="6">
    <location>
        <begin position="491"/>
        <end position="507"/>
    </location>
</feature>
<keyword evidence="9" id="KW-1185">Reference proteome</keyword>
<feature type="compositionally biased region" description="Basic and acidic residues" evidence="6">
    <location>
        <begin position="107"/>
        <end position="130"/>
    </location>
</feature>
<evidence type="ECO:0000256" key="3">
    <source>
        <dbReference type="ARBA" id="ARBA00022670"/>
    </source>
</evidence>
<organism evidence="8 9">
    <name type="scientific">Macrolepiota fuliginosa MF-IS2</name>
    <dbReference type="NCBI Taxonomy" id="1400762"/>
    <lineage>
        <taxon>Eukaryota</taxon>
        <taxon>Fungi</taxon>
        <taxon>Dikarya</taxon>
        <taxon>Basidiomycota</taxon>
        <taxon>Agaricomycotina</taxon>
        <taxon>Agaricomycetes</taxon>
        <taxon>Agaricomycetidae</taxon>
        <taxon>Agaricales</taxon>
        <taxon>Agaricineae</taxon>
        <taxon>Agaricaceae</taxon>
        <taxon>Macrolepiota</taxon>
    </lineage>
</organism>
<dbReference type="AlphaFoldDB" id="A0A9P5XQQ1"/>
<dbReference type="Proteomes" id="UP000807342">
    <property type="component" value="Unassembled WGS sequence"/>
</dbReference>
<comment type="caution">
    <text evidence="8">The sequence shown here is derived from an EMBL/GenBank/DDBJ whole genome shotgun (WGS) entry which is preliminary data.</text>
</comment>
<evidence type="ECO:0000256" key="6">
    <source>
        <dbReference type="SAM" id="MobiDB-lite"/>
    </source>
</evidence>
<evidence type="ECO:0000256" key="1">
    <source>
        <dbReference type="ARBA" id="ARBA00005234"/>
    </source>
</evidence>
<dbReference type="GO" id="GO:0006508">
    <property type="term" value="P:proteolysis"/>
    <property type="evidence" value="ECO:0007669"/>
    <property type="project" value="UniProtKB-KW"/>
</dbReference>
<name>A0A9P5XQQ1_9AGAR</name>
<reference evidence="8" key="1">
    <citation type="submission" date="2020-11" db="EMBL/GenBank/DDBJ databases">
        <authorList>
            <consortium name="DOE Joint Genome Institute"/>
            <person name="Ahrendt S."/>
            <person name="Riley R."/>
            <person name="Andreopoulos W."/>
            <person name="Labutti K."/>
            <person name="Pangilinan J."/>
            <person name="Ruiz-Duenas F.J."/>
            <person name="Barrasa J.M."/>
            <person name="Sanchez-Garcia M."/>
            <person name="Camarero S."/>
            <person name="Miyauchi S."/>
            <person name="Serrano A."/>
            <person name="Linde D."/>
            <person name="Babiker R."/>
            <person name="Drula E."/>
            <person name="Ayuso-Fernandez I."/>
            <person name="Pacheco R."/>
            <person name="Padilla G."/>
            <person name="Ferreira P."/>
            <person name="Barriuso J."/>
            <person name="Kellner H."/>
            <person name="Castanera R."/>
            <person name="Alfaro M."/>
            <person name="Ramirez L."/>
            <person name="Pisabarro A.G."/>
            <person name="Kuo A."/>
            <person name="Tritt A."/>
            <person name="Lipzen A."/>
            <person name="He G."/>
            <person name="Yan M."/>
            <person name="Ng V."/>
            <person name="Cullen D."/>
            <person name="Martin F."/>
            <person name="Rosso M.-N."/>
            <person name="Henrissat B."/>
            <person name="Hibbett D."/>
            <person name="Martinez A.T."/>
            <person name="Grigoriev I.V."/>
        </authorList>
    </citation>
    <scope>NUCLEOTIDE SEQUENCE</scope>
    <source>
        <strain evidence="8">MF-IS2</strain>
    </source>
</reference>
<feature type="compositionally biased region" description="Polar residues" evidence="6">
    <location>
        <begin position="55"/>
        <end position="76"/>
    </location>
</feature>
<dbReference type="PANTHER" id="PTHR46896:SF3">
    <property type="entry name" value="FI06413P-RELATED"/>
    <property type="match status" value="1"/>
</dbReference>
<dbReference type="Gene3D" id="3.40.395.10">
    <property type="entry name" value="Adenoviral Proteinase, Chain A"/>
    <property type="match status" value="1"/>
</dbReference>
<feature type="compositionally biased region" description="Basic and acidic residues" evidence="6">
    <location>
        <begin position="534"/>
        <end position="545"/>
    </location>
</feature>
<keyword evidence="2" id="KW-0597">Phosphoprotein</keyword>
<dbReference type="GO" id="GO:0005737">
    <property type="term" value="C:cytoplasm"/>
    <property type="evidence" value="ECO:0007669"/>
    <property type="project" value="TreeGrafter"/>
</dbReference>
<dbReference type="InterPro" id="IPR038765">
    <property type="entry name" value="Papain-like_cys_pep_sf"/>
</dbReference>
<evidence type="ECO:0000256" key="4">
    <source>
        <dbReference type="ARBA" id="ARBA00022786"/>
    </source>
</evidence>
<evidence type="ECO:0000256" key="2">
    <source>
        <dbReference type="ARBA" id="ARBA00022553"/>
    </source>
</evidence>
<dbReference type="GO" id="GO:0016926">
    <property type="term" value="P:protein desumoylation"/>
    <property type="evidence" value="ECO:0007669"/>
    <property type="project" value="TreeGrafter"/>
</dbReference>
<feature type="compositionally biased region" description="Basic and acidic residues" evidence="6">
    <location>
        <begin position="445"/>
        <end position="462"/>
    </location>
</feature>
<dbReference type="Gene3D" id="1.10.418.20">
    <property type="match status" value="1"/>
</dbReference>
<feature type="compositionally biased region" description="Basic residues" evidence="6">
    <location>
        <begin position="1033"/>
        <end position="1048"/>
    </location>
</feature>
<evidence type="ECO:0000313" key="8">
    <source>
        <dbReference type="EMBL" id="KAF9454782.1"/>
    </source>
</evidence>
<gene>
    <name evidence="8" type="ORF">P691DRAFT_804143</name>
</gene>
<feature type="domain" description="Ubiquitin-like protease family profile" evidence="7">
    <location>
        <begin position="576"/>
        <end position="949"/>
    </location>
</feature>